<evidence type="ECO:0000256" key="1">
    <source>
        <dbReference type="SAM" id="MobiDB-lite"/>
    </source>
</evidence>
<feature type="region of interest" description="Disordered" evidence="1">
    <location>
        <begin position="51"/>
        <end position="79"/>
    </location>
</feature>
<reference evidence="3 4" key="1">
    <citation type="journal article" date="2023" name="Nucleic Acids Res.">
        <title>The hologenome of Daphnia magna reveals possible DNA methylation and microbiome-mediated evolution of the host genome.</title>
        <authorList>
            <person name="Chaturvedi A."/>
            <person name="Li X."/>
            <person name="Dhandapani V."/>
            <person name="Marshall H."/>
            <person name="Kissane S."/>
            <person name="Cuenca-Cambronero M."/>
            <person name="Asole G."/>
            <person name="Calvet F."/>
            <person name="Ruiz-Romero M."/>
            <person name="Marangio P."/>
            <person name="Guigo R."/>
            <person name="Rago D."/>
            <person name="Mirbahai L."/>
            <person name="Eastwood N."/>
            <person name="Colbourne J.K."/>
            <person name="Zhou J."/>
            <person name="Mallon E."/>
            <person name="Orsini L."/>
        </authorList>
    </citation>
    <scope>NUCLEOTIDE SEQUENCE [LARGE SCALE GENOMIC DNA]</scope>
    <source>
        <strain evidence="3">LRV0_1</strain>
    </source>
</reference>
<organism evidence="3 4">
    <name type="scientific">Daphnia magna</name>
    <dbReference type="NCBI Taxonomy" id="35525"/>
    <lineage>
        <taxon>Eukaryota</taxon>
        <taxon>Metazoa</taxon>
        <taxon>Ecdysozoa</taxon>
        <taxon>Arthropoda</taxon>
        <taxon>Crustacea</taxon>
        <taxon>Branchiopoda</taxon>
        <taxon>Diplostraca</taxon>
        <taxon>Cladocera</taxon>
        <taxon>Anomopoda</taxon>
        <taxon>Daphniidae</taxon>
        <taxon>Daphnia</taxon>
    </lineage>
</organism>
<keyword evidence="2" id="KW-1133">Transmembrane helix</keyword>
<dbReference type="Proteomes" id="UP001234178">
    <property type="component" value="Unassembled WGS sequence"/>
</dbReference>
<evidence type="ECO:0000313" key="4">
    <source>
        <dbReference type="Proteomes" id="UP001234178"/>
    </source>
</evidence>
<dbReference type="EMBL" id="JAOYFB010000003">
    <property type="protein sequence ID" value="KAK4012420.1"/>
    <property type="molecule type" value="Genomic_DNA"/>
</dbReference>
<feature type="transmembrane region" description="Helical" evidence="2">
    <location>
        <begin position="109"/>
        <end position="129"/>
    </location>
</feature>
<comment type="caution">
    <text evidence="3">The sequence shown here is derived from an EMBL/GenBank/DDBJ whole genome shotgun (WGS) entry which is preliminary data.</text>
</comment>
<proteinExistence type="predicted"/>
<keyword evidence="2" id="KW-0472">Membrane</keyword>
<keyword evidence="4" id="KW-1185">Reference proteome</keyword>
<gene>
    <name evidence="3" type="ORF">OUZ56_021519</name>
</gene>
<protein>
    <submittedName>
        <fullName evidence="3">Uncharacterized protein</fullName>
    </submittedName>
</protein>
<name>A0ABQ9ZHL2_9CRUS</name>
<accession>A0ABQ9ZHL2</accession>
<keyword evidence="2" id="KW-0812">Transmembrane</keyword>
<evidence type="ECO:0000256" key="2">
    <source>
        <dbReference type="SAM" id="Phobius"/>
    </source>
</evidence>
<evidence type="ECO:0000313" key="3">
    <source>
        <dbReference type="EMBL" id="KAK4012420.1"/>
    </source>
</evidence>
<sequence>MIWKDEPDFLDVRVEKQAEKFVQETADELKTFPPPLETNLQSEFEQIPCEKETPTKNFMTPPPTTPPNPSLMISSPTISLPSNPITETSTLPIQPERRLDYVFYLSSSYHFSVASMLLTSLFAIVRLLNQKNSKNSLAMTVIIK</sequence>
<feature type="compositionally biased region" description="Pro residues" evidence="1">
    <location>
        <begin position="60"/>
        <end position="69"/>
    </location>
</feature>